<protein>
    <submittedName>
        <fullName evidence="9">Sugar O-acetyltransferase</fullName>
    </submittedName>
</protein>
<evidence type="ECO:0000256" key="3">
    <source>
        <dbReference type="ARBA" id="ARBA00022475"/>
    </source>
</evidence>
<dbReference type="InterPro" id="IPR004299">
    <property type="entry name" value="MBOAT_fam"/>
</dbReference>
<dbReference type="InterPro" id="IPR051085">
    <property type="entry name" value="MB_O-acyltransferase"/>
</dbReference>
<accession>A0A098L9E9</accession>
<evidence type="ECO:0000256" key="8">
    <source>
        <dbReference type="SAM" id="Phobius"/>
    </source>
</evidence>
<proteinExistence type="inferred from homology"/>
<evidence type="ECO:0000313" key="9">
    <source>
        <dbReference type="EMBL" id="GAL83222.1"/>
    </source>
</evidence>
<evidence type="ECO:0000256" key="2">
    <source>
        <dbReference type="ARBA" id="ARBA00010323"/>
    </source>
</evidence>
<keyword evidence="7" id="KW-0012">Acyltransferase</keyword>
<keyword evidence="3 7" id="KW-1003">Cell membrane</keyword>
<evidence type="ECO:0000256" key="4">
    <source>
        <dbReference type="ARBA" id="ARBA00022692"/>
    </source>
</evidence>
<evidence type="ECO:0000256" key="1">
    <source>
        <dbReference type="ARBA" id="ARBA00004651"/>
    </source>
</evidence>
<evidence type="ECO:0000313" key="10">
    <source>
        <dbReference type="Proteomes" id="UP000030185"/>
    </source>
</evidence>
<feature type="transmembrane region" description="Helical" evidence="8">
    <location>
        <begin position="113"/>
        <end position="132"/>
    </location>
</feature>
<feature type="transmembrane region" description="Helical" evidence="8">
    <location>
        <begin position="406"/>
        <end position="424"/>
    </location>
</feature>
<dbReference type="InterPro" id="IPR024194">
    <property type="entry name" value="Ac/AlaTfrase_AlgI/DltB"/>
</dbReference>
<evidence type="ECO:0000256" key="6">
    <source>
        <dbReference type="ARBA" id="ARBA00023136"/>
    </source>
</evidence>
<dbReference type="AlphaFoldDB" id="A0A098L9E9"/>
<keyword evidence="6 7" id="KW-0472">Membrane</keyword>
<dbReference type="PIRSF" id="PIRSF500217">
    <property type="entry name" value="AlgI"/>
    <property type="match status" value="1"/>
</dbReference>
<feature type="transmembrane region" description="Helical" evidence="8">
    <location>
        <begin position="30"/>
        <end position="55"/>
    </location>
</feature>
<feature type="transmembrane region" description="Helical" evidence="8">
    <location>
        <begin position="75"/>
        <end position="93"/>
    </location>
</feature>
<dbReference type="GO" id="GO:0005886">
    <property type="term" value="C:plasma membrane"/>
    <property type="evidence" value="ECO:0007669"/>
    <property type="project" value="UniProtKB-SubCell"/>
</dbReference>
<keyword evidence="4 8" id="KW-0812">Transmembrane</keyword>
<evidence type="ECO:0000256" key="7">
    <source>
        <dbReference type="PIRNR" id="PIRNR016636"/>
    </source>
</evidence>
<name>A0A098L9E9_9BACT</name>
<dbReference type="eggNOG" id="COG1696">
    <property type="taxonomic scope" value="Bacteria"/>
</dbReference>
<dbReference type="PIRSF" id="PIRSF016636">
    <property type="entry name" value="AlgI_DltB"/>
    <property type="match status" value="1"/>
</dbReference>
<dbReference type="Pfam" id="PF03062">
    <property type="entry name" value="MBOAT"/>
    <property type="match status" value="1"/>
</dbReference>
<evidence type="ECO:0000256" key="5">
    <source>
        <dbReference type="ARBA" id="ARBA00022989"/>
    </source>
</evidence>
<dbReference type="Proteomes" id="UP000030185">
    <property type="component" value="Unassembled WGS sequence"/>
</dbReference>
<comment type="caution">
    <text evidence="9">The sequence shown here is derived from an EMBL/GenBank/DDBJ whole genome shotgun (WGS) entry which is preliminary data.</text>
</comment>
<keyword evidence="7 9" id="KW-0808">Transferase</keyword>
<comment type="similarity">
    <text evidence="2 7">Belongs to the membrane-bound acyltransferase family.</text>
</comment>
<organism evidence="9 10">
    <name type="scientific">Sporocytophaga myxococcoides</name>
    <dbReference type="NCBI Taxonomy" id="153721"/>
    <lineage>
        <taxon>Bacteria</taxon>
        <taxon>Pseudomonadati</taxon>
        <taxon>Bacteroidota</taxon>
        <taxon>Cytophagia</taxon>
        <taxon>Cytophagales</taxon>
        <taxon>Cytophagaceae</taxon>
        <taxon>Sporocytophaga</taxon>
    </lineage>
</organism>
<sequence length="475" mass="55401">MVFSSTIFLFYFLPCFLLVYILSPRKYRNYVIVAASLFFYSWGAPKFIFMILASIIVDYFIVRKMATVEGDFRKYLLGISLILNVGLLAYFKYSNFFVENFNWVLTKFGLNSIEWTAVVLPIGISFFTFQKITYSIDIFRKLNNPLEKISDYILYILLFPHLIAGPIVRYHEIADQIRNRDNEDNANNRLYGFFRFTIGLSKKVLIANVLAEEADKIFALDVNMMSSSTAWIGALAYTFQIYFDFSGYSDMAIGLAKMMGFTFPENFNLPYISKSITEFWRRWHITLGQWMRDYLYIPLGGNRVTPNKVLMNLLIVFLISGLWHGAAWTFILWGAYHGFFLIIDRLFLLEFYQKTGTKMALPITFTITIFGWVLFRANDLEHAIAFIRRMLLFKDEGLTFMELHKGFWISLLIAIFFSFIGAIPKLEQKIENFFSPTEALKEFSFIRYISTAVLLVISASILVSTGFNPFIYFRF</sequence>
<dbReference type="STRING" id="153721.MYP_448"/>
<dbReference type="EMBL" id="BBLT01000001">
    <property type="protein sequence ID" value="GAL83222.1"/>
    <property type="molecule type" value="Genomic_DNA"/>
</dbReference>
<dbReference type="OrthoDB" id="9805788at2"/>
<dbReference type="PANTHER" id="PTHR13285:SF18">
    <property type="entry name" value="PROTEIN-CYSTEINE N-PALMITOYLTRANSFERASE RASP"/>
    <property type="match status" value="1"/>
</dbReference>
<keyword evidence="5 8" id="KW-1133">Transmembrane helix</keyword>
<comment type="subcellular location">
    <subcellularLocation>
        <location evidence="1">Cell membrane</location>
        <topology evidence="1">Multi-pass membrane protein</topology>
    </subcellularLocation>
</comment>
<feature type="transmembrane region" description="Helical" evidence="8">
    <location>
        <begin position="445"/>
        <end position="467"/>
    </location>
</feature>
<feature type="transmembrane region" description="Helical" evidence="8">
    <location>
        <begin position="359"/>
        <end position="375"/>
    </location>
</feature>
<dbReference type="GO" id="GO:0042121">
    <property type="term" value="P:alginic acid biosynthetic process"/>
    <property type="evidence" value="ECO:0007669"/>
    <property type="project" value="InterPro"/>
</dbReference>
<dbReference type="InterPro" id="IPR028362">
    <property type="entry name" value="AlgI"/>
</dbReference>
<dbReference type="PANTHER" id="PTHR13285">
    <property type="entry name" value="ACYLTRANSFERASE"/>
    <property type="match status" value="1"/>
</dbReference>
<keyword evidence="10" id="KW-1185">Reference proteome</keyword>
<feature type="transmembrane region" description="Helical" evidence="8">
    <location>
        <begin position="6"/>
        <end position="23"/>
    </location>
</feature>
<gene>
    <name evidence="9" type="ORF">MYP_448</name>
</gene>
<dbReference type="GO" id="GO:0016746">
    <property type="term" value="F:acyltransferase activity"/>
    <property type="evidence" value="ECO:0007669"/>
    <property type="project" value="UniProtKB-KW"/>
</dbReference>
<reference evidence="9 10" key="1">
    <citation type="submission" date="2014-09" db="EMBL/GenBank/DDBJ databases">
        <title>Sporocytophaga myxococcoides PG-01 genome sequencing.</title>
        <authorList>
            <person name="Liu L."/>
            <person name="Gao P.J."/>
            <person name="Chen G.J."/>
            <person name="Wang L.S."/>
        </authorList>
    </citation>
    <scope>NUCLEOTIDE SEQUENCE [LARGE SCALE GENOMIC DNA]</scope>
    <source>
        <strain evidence="9 10">PG-01</strain>
    </source>
</reference>
<feature type="transmembrane region" description="Helical" evidence="8">
    <location>
        <begin position="152"/>
        <end position="170"/>
    </location>
</feature>
<feature type="transmembrane region" description="Helical" evidence="8">
    <location>
        <begin position="309"/>
        <end position="327"/>
    </location>
</feature>